<dbReference type="CDD" id="cd16982">
    <property type="entry name" value="CID_Pcf11"/>
    <property type="match status" value="1"/>
</dbReference>
<feature type="compositionally biased region" description="Polar residues" evidence="2">
    <location>
        <begin position="32"/>
        <end position="52"/>
    </location>
</feature>
<feature type="region of interest" description="Disordered" evidence="2">
    <location>
        <begin position="1"/>
        <end position="80"/>
    </location>
</feature>
<feature type="region of interest" description="Disordered" evidence="2">
    <location>
        <begin position="276"/>
        <end position="305"/>
    </location>
</feature>
<dbReference type="SMART" id="SM00582">
    <property type="entry name" value="RPR"/>
    <property type="match status" value="1"/>
</dbReference>
<feature type="compositionally biased region" description="Basic and acidic residues" evidence="2">
    <location>
        <begin position="559"/>
        <end position="571"/>
    </location>
</feature>
<dbReference type="Proteomes" id="UP000583929">
    <property type="component" value="Unassembled WGS sequence"/>
</dbReference>
<feature type="region of interest" description="Disordered" evidence="2">
    <location>
        <begin position="207"/>
        <end position="230"/>
    </location>
</feature>
<keyword evidence="5" id="KW-1185">Reference proteome</keyword>
<dbReference type="Pfam" id="PF04818">
    <property type="entry name" value="CID"/>
    <property type="match status" value="1"/>
</dbReference>
<dbReference type="SUPFAM" id="SSF48464">
    <property type="entry name" value="ENTH/VHS domain"/>
    <property type="match status" value="1"/>
</dbReference>
<gene>
    <name evidence="4" type="ORF">G4B88_000193</name>
</gene>
<evidence type="ECO:0000256" key="1">
    <source>
        <dbReference type="ARBA" id="ARBA00022664"/>
    </source>
</evidence>
<dbReference type="OrthoDB" id="2129491at2759"/>
<feature type="compositionally biased region" description="Low complexity" evidence="2">
    <location>
        <begin position="843"/>
        <end position="859"/>
    </location>
</feature>
<dbReference type="GO" id="GO:0005737">
    <property type="term" value="C:cytoplasm"/>
    <property type="evidence" value="ECO:0007669"/>
    <property type="project" value="TreeGrafter"/>
</dbReference>
<feature type="compositionally biased region" description="Polar residues" evidence="2">
    <location>
        <begin position="287"/>
        <end position="299"/>
    </location>
</feature>
<dbReference type="PROSITE" id="PS00028">
    <property type="entry name" value="ZINC_FINGER_C2H2_1"/>
    <property type="match status" value="1"/>
</dbReference>
<evidence type="ECO:0000313" key="4">
    <source>
        <dbReference type="EMBL" id="KAF4384797.1"/>
    </source>
</evidence>
<feature type="region of interest" description="Disordered" evidence="2">
    <location>
        <begin position="825"/>
        <end position="888"/>
    </location>
</feature>
<reference evidence="4 5" key="1">
    <citation type="journal article" date="2020" name="bioRxiv">
        <title>Sequence and annotation of 42 cannabis genomes reveals extensive copy number variation in cannabinoid synthesis and pathogen resistance genes.</title>
        <authorList>
            <person name="Mckernan K.J."/>
            <person name="Helbert Y."/>
            <person name="Kane L.T."/>
            <person name="Ebling H."/>
            <person name="Zhang L."/>
            <person name="Liu B."/>
            <person name="Eaton Z."/>
            <person name="Mclaughlin S."/>
            <person name="Kingan S."/>
            <person name="Baybayan P."/>
            <person name="Concepcion G."/>
            <person name="Jordan M."/>
            <person name="Riva A."/>
            <person name="Barbazuk W."/>
            <person name="Harkins T."/>
        </authorList>
    </citation>
    <scope>NUCLEOTIDE SEQUENCE [LARGE SCALE GENOMIC DNA]</scope>
    <source>
        <strain evidence="5">cv. Jamaican Lion 4</strain>
        <tissue evidence="4">Leaf</tissue>
    </source>
</reference>
<dbReference type="PROSITE" id="PS51391">
    <property type="entry name" value="CID"/>
    <property type="match status" value="1"/>
</dbReference>
<organism evidence="4 5">
    <name type="scientific">Cannabis sativa</name>
    <name type="common">Hemp</name>
    <name type="synonym">Marijuana</name>
    <dbReference type="NCBI Taxonomy" id="3483"/>
    <lineage>
        <taxon>Eukaryota</taxon>
        <taxon>Viridiplantae</taxon>
        <taxon>Streptophyta</taxon>
        <taxon>Embryophyta</taxon>
        <taxon>Tracheophyta</taxon>
        <taxon>Spermatophyta</taxon>
        <taxon>Magnoliopsida</taxon>
        <taxon>eudicotyledons</taxon>
        <taxon>Gunneridae</taxon>
        <taxon>Pentapetalae</taxon>
        <taxon>rosids</taxon>
        <taxon>fabids</taxon>
        <taxon>Rosales</taxon>
        <taxon>Cannabaceae</taxon>
        <taxon>Cannabis</taxon>
    </lineage>
</organism>
<dbReference type="InterPro" id="IPR057242">
    <property type="entry name" value="PCFS4-like"/>
</dbReference>
<dbReference type="InterPro" id="IPR045154">
    <property type="entry name" value="PCF11-like"/>
</dbReference>
<dbReference type="AlphaFoldDB" id="A0A7J6GPH5"/>
<dbReference type="GO" id="GO:0005849">
    <property type="term" value="C:mRNA cleavage factor complex"/>
    <property type="evidence" value="ECO:0007669"/>
    <property type="project" value="TreeGrafter"/>
</dbReference>
<feature type="compositionally biased region" description="Low complexity" evidence="2">
    <location>
        <begin position="64"/>
        <end position="80"/>
    </location>
</feature>
<evidence type="ECO:0000259" key="3">
    <source>
        <dbReference type="PROSITE" id="PS51391"/>
    </source>
</evidence>
<sequence>MEMESSRRPFDRSREPGLKKPRLNEEPERGGLSSNPNTRSFPQRPTGNNPLVSSRSSSGGGGYQPQPLSQHQQQQQQHQELVSQYKTAIAELTFNSKPIITNLTIIAGENLHAAKAIAGTVCHNILEVPSDQKLPSLYLLDSIVKNIGRDYIKNFAARLPEVFIKAYRQVDPPVHTSMRHLFGTWKGVFPSHTLQMIEKELGFVPAANGSSTANTTSRPDSQSNRPLHNSIHVNPKYLEGQRLQQLNRAKGLATDVSGSIANSVEDVENMDRATNINTGRAWADPSSKLNRSQRGTSSEGIHEKSTAGEYADYDYSSDFPRNSGFGIGRGGVRVSESEHDKLWHGDGGNFAESVSGQRNSFSIKHGFPNYPAPKSTNVVNTSLQSAQNVTSRSSGGVSSSSWKNSEEEEFMWDGMNSRSSDHGASVISSKLRKDRSASDDSDKSGFEDHVKPQSLHDYTPRGDKEASVDSLSVEHKDLPGLGHRISSPWLLQEPQLTDGLPRPVNSSIGFTTNAVLGSSGALTQQRFQSLKSGQSSLRQRPPSPTLTARHPLLSSQNSTDHERVKAHSLSHAESKVFSGQLNLGVPNIHTQDSLPISSSHVRQGKMAKSLPHDVQASSPSVPTFPLRHASFSQQAEDSTESDPLGLIQKTSLPQVSVSGILSTNSRSASEHSPLTVETLGDSSTASLLAAVMKSGILSKSSITNSSLPNLNFPDSGQLPSQSSQPPLPSGRTPTQVMNSGSRATSTSSSGHSSYDGLSASSKIPKKKVEQPSNQPARPLSSSPAGGASENVSNVAKKVSDPISNLLSSLVAKGLISASKTELPAVIPPEVPPQTQKKSRTITSTGSVPLSSVSASPVFSIKNDGSSLSKPDSSVANPQSTKPEKPQSTNLEIKNLLGFEFKQDKIREFHSSVVSELLDGFEHQCAICSLKLKHPDQLKRHLEWHDLKKANDSTKASRNWYSNSRDWVAGVGCPSGFELAKSVDKPVMMIDKDEPMVPADESQCVCVLCGEIFEDFYCEETDEWMFKGALHMIIPSGTGELASNDKNVSKGPIVHKNCVSESSLPDLGLVSNIKMEQDV</sequence>
<keyword evidence="1" id="KW-0507">mRNA processing</keyword>
<feature type="region of interest" description="Disordered" evidence="2">
    <location>
        <begin position="526"/>
        <end position="571"/>
    </location>
</feature>
<feature type="compositionally biased region" description="Polar residues" evidence="2">
    <location>
        <begin position="770"/>
        <end position="791"/>
    </location>
</feature>
<dbReference type="Gene3D" id="1.25.40.90">
    <property type="match status" value="1"/>
</dbReference>
<feature type="compositionally biased region" description="Basic and acidic residues" evidence="2">
    <location>
        <begin position="458"/>
        <end position="471"/>
    </location>
</feature>
<evidence type="ECO:0000256" key="2">
    <source>
        <dbReference type="SAM" id="MobiDB-lite"/>
    </source>
</evidence>
<dbReference type="InterPro" id="IPR013087">
    <property type="entry name" value="Znf_C2H2_type"/>
</dbReference>
<dbReference type="EMBL" id="JAATIQ010000089">
    <property type="protein sequence ID" value="KAF4384797.1"/>
    <property type="molecule type" value="Genomic_DNA"/>
</dbReference>
<evidence type="ECO:0000313" key="5">
    <source>
        <dbReference type="Proteomes" id="UP000583929"/>
    </source>
</evidence>
<name>A0A7J6GPH5_CANSA</name>
<feature type="compositionally biased region" description="Low complexity" evidence="2">
    <location>
        <begin position="391"/>
        <end position="403"/>
    </location>
</feature>
<feature type="compositionally biased region" description="Basic and acidic residues" evidence="2">
    <location>
        <begin position="434"/>
        <end position="451"/>
    </location>
</feature>
<dbReference type="GO" id="GO:0000993">
    <property type="term" value="F:RNA polymerase II complex binding"/>
    <property type="evidence" value="ECO:0007669"/>
    <property type="project" value="InterPro"/>
</dbReference>
<feature type="compositionally biased region" description="Low complexity" evidence="2">
    <location>
        <begin position="739"/>
        <end position="761"/>
    </location>
</feature>
<dbReference type="Pfam" id="PF23228">
    <property type="entry name" value="zf_PCFS4"/>
    <property type="match status" value="1"/>
</dbReference>
<feature type="region of interest" description="Disordered" evidence="2">
    <location>
        <begin position="708"/>
        <end position="791"/>
    </location>
</feature>
<dbReference type="GO" id="GO:0031124">
    <property type="term" value="P:mRNA 3'-end processing"/>
    <property type="evidence" value="ECO:0007669"/>
    <property type="project" value="InterPro"/>
</dbReference>
<dbReference type="FunFam" id="1.25.40.90:FF:000023">
    <property type="entry name" value="polyadenylation and cleavage factor homolog 4"/>
    <property type="match status" value="1"/>
</dbReference>
<proteinExistence type="predicted"/>
<feature type="region of interest" description="Disordered" evidence="2">
    <location>
        <begin position="382"/>
        <end position="471"/>
    </location>
</feature>
<dbReference type="InterPro" id="IPR008942">
    <property type="entry name" value="ENTH_VHS"/>
</dbReference>
<protein>
    <recommendedName>
        <fullName evidence="3">CID domain-containing protein</fullName>
    </recommendedName>
</protein>
<feature type="compositionally biased region" description="Polar residues" evidence="2">
    <location>
        <begin position="526"/>
        <end position="538"/>
    </location>
</feature>
<dbReference type="PANTHER" id="PTHR15921:SF3">
    <property type="entry name" value="PRE-MRNA CLEAVAGE COMPLEX 2 PROTEIN PCF11"/>
    <property type="match status" value="1"/>
</dbReference>
<accession>A0A7J6GPH5</accession>
<dbReference type="PANTHER" id="PTHR15921">
    <property type="entry name" value="PRE-MRNA CLEAVAGE COMPLEX II"/>
    <property type="match status" value="1"/>
</dbReference>
<dbReference type="InterPro" id="IPR006569">
    <property type="entry name" value="CID_dom"/>
</dbReference>
<feature type="region of interest" description="Disordered" evidence="2">
    <location>
        <begin position="598"/>
        <end position="644"/>
    </location>
</feature>
<feature type="compositionally biased region" description="Polar residues" evidence="2">
    <location>
        <begin position="208"/>
        <end position="227"/>
    </location>
</feature>
<dbReference type="InterPro" id="IPR047415">
    <property type="entry name" value="Pcf11_CID"/>
</dbReference>
<feature type="compositionally biased region" description="Polar residues" evidence="2">
    <location>
        <begin position="862"/>
        <end position="888"/>
    </location>
</feature>
<dbReference type="GO" id="GO:0006369">
    <property type="term" value="P:termination of RNA polymerase II transcription"/>
    <property type="evidence" value="ECO:0007669"/>
    <property type="project" value="InterPro"/>
</dbReference>
<comment type="caution">
    <text evidence="4">The sequence shown here is derived from an EMBL/GenBank/DDBJ whole genome shotgun (WGS) entry which is preliminary data.</text>
</comment>
<dbReference type="GO" id="GO:0003729">
    <property type="term" value="F:mRNA binding"/>
    <property type="evidence" value="ECO:0007669"/>
    <property type="project" value="InterPro"/>
</dbReference>
<feature type="domain" description="CID" evidence="3">
    <location>
        <begin position="77"/>
        <end position="205"/>
    </location>
</feature>
<feature type="compositionally biased region" description="Low complexity" evidence="2">
    <location>
        <begin position="715"/>
        <end position="724"/>
    </location>
</feature>
<feature type="compositionally biased region" description="Basic and acidic residues" evidence="2">
    <location>
        <begin position="1"/>
        <end position="29"/>
    </location>
</feature>